<evidence type="ECO:0000313" key="2">
    <source>
        <dbReference type="Proteomes" id="UP001163321"/>
    </source>
</evidence>
<comment type="caution">
    <text evidence="1">The sequence shown here is derived from an EMBL/GenBank/DDBJ whole genome shotgun (WGS) entry which is preliminary data.</text>
</comment>
<evidence type="ECO:0000313" key="1">
    <source>
        <dbReference type="EMBL" id="KAI9922478.1"/>
    </source>
</evidence>
<dbReference type="Proteomes" id="UP001163321">
    <property type="component" value="Chromosome 1"/>
</dbReference>
<reference evidence="1 2" key="1">
    <citation type="journal article" date="2022" name="bioRxiv">
        <title>The genome of the oomycete Peronosclerospora sorghi, a cosmopolitan pathogen of maize and sorghum, is inflated with dispersed pseudogenes.</title>
        <authorList>
            <person name="Fletcher K."/>
            <person name="Martin F."/>
            <person name="Isakeit T."/>
            <person name="Cavanaugh K."/>
            <person name="Magill C."/>
            <person name="Michelmore R."/>
        </authorList>
    </citation>
    <scope>NUCLEOTIDE SEQUENCE [LARGE SCALE GENOMIC DNA]</scope>
    <source>
        <strain evidence="1">P6</strain>
    </source>
</reference>
<name>A0ACC0WU80_9STRA</name>
<accession>A0ACC0WU80</accession>
<dbReference type="EMBL" id="CM047580">
    <property type="protein sequence ID" value="KAI9922478.1"/>
    <property type="molecule type" value="Genomic_DNA"/>
</dbReference>
<keyword evidence="2" id="KW-1185">Reference proteome</keyword>
<gene>
    <name evidence="1" type="ORF">PsorP6_001702</name>
</gene>
<organism evidence="1 2">
    <name type="scientific">Peronosclerospora sorghi</name>
    <dbReference type="NCBI Taxonomy" id="230839"/>
    <lineage>
        <taxon>Eukaryota</taxon>
        <taxon>Sar</taxon>
        <taxon>Stramenopiles</taxon>
        <taxon>Oomycota</taxon>
        <taxon>Peronosporomycetes</taxon>
        <taxon>Peronosporales</taxon>
        <taxon>Peronosporaceae</taxon>
        <taxon>Peronosclerospora</taxon>
    </lineage>
</organism>
<proteinExistence type="predicted"/>
<sequence length="114" mass="13219">MLGSLKSCTSMYTCSRSVYLSAPLEFVTEYQRIVLEPRLYIRGKWNTLLDRIWDDITQRLQVHGLYKFFDRRNPKTAVTNTCKNPFFVKLSRSLAHTVGILCVDEIPDDNANTL</sequence>
<protein>
    <submittedName>
        <fullName evidence="1">Uncharacterized protein</fullName>
    </submittedName>
</protein>